<evidence type="ECO:0000313" key="1">
    <source>
        <dbReference type="EMBL" id="VDO96489.1"/>
    </source>
</evidence>
<dbReference type="WBParaSite" id="SBAD_0000219201-mRNA-1">
    <property type="protein sequence ID" value="SBAD_0000219201-mRNA-1"/>
    <property type="gene ID" value="SBAD_0000219201"/>
</dbReference>
<keyword evidence="2" id="KW-1185">Reference proteome</keyword>
<dbReference type="AlphaFoldDB" id="A0A183IEP5"/>
<reference evidence="3" key="1">
    <citation type="submission" date="2016-06" db="UniProtKB">
        <authorList>
            <consortium name="WormBaseParasite"/>
        </authorList>
    </citation>
    <scope>IDENTIFICATION</scope>
</reference>
<gene>
    <name evidence="1" type="ORF">SBAD_LOCUS2089</name>
</gene>
<reference evidence="1 2" key="2">
    <citation type="submission" date="2018-11" db="EMBL/GenBank/DDBJ databases">
        <authorList>
            <consortium name="Pathogen Informatics"/>
        </authorList>
    </citation>
    <scope>NUCLEOTIDE SEQUENCE [LARGE SCALE GENOMIC DNA]</scope>
</reference>
<name>A0A183IEP5_9BILA</name>
<evidence type="ECO:0000313" key="2">
    <source>
        <dbReference type="Proteomes" id="UP000270296"/>
    </source>
</evidence>
<evidence type="ECO:0000313" key="3">
    <source>
        <dbReference type="WBParaSite" id="SBAD_0000219201-mRNA-1"/>
    </source>
</evidence>
<accession>A0A183IEP5</accession>
<protein>
    <submittedName>
        <fullName evidence="3">Aspartate kinase</fullName>
    </submittedName>
</protein>
<dbReference type="EMBL" id="UZAM01007082">
    <property type="protein sequence ID" value="VDO96489.1"/>
    <property type="molecule type" value="Genomic_DNA"/>
</dbReference>
<proteinExistence type="predicted"/>
<dbReference type="Proteomes" id="UP000270296">
    <property type="component" value="Unassembled WGS sequence"/>
</dbReference>
<organism evidence="3">
    <name type="scientific">Soboliphyme baturini</name>
    <dbReference type="NCBI Taxonomy" id="241478"/>
    <lineage>
        <taxon>Eukaryota</taxon>
        <taxon>Metazoa</taxon>
        <taxon>Ecdysozoa</taxon>
        <taxon>Nematoda</taxon>
        <taxon>Enoplea</taxon>
        <taxon>Dorylaimia</taxon>
        <taxon>Dioctophymatida</taxon>
        <taxon>Dioctophymatoidea</taxon>
        <taxon>Soboliphymatidae</taxon>
        <taxon>Soboliphyme</taxon>
    </lineage>
</organism>
<sequence length="69" mass="7736">MGDVFHCDSTSGLMNAFDLYKEIDNIGAAILLTDAQDDCMNVLWTLVDTVTEVLRVCAYIRFKVCLSTR</sequence>